<evidence type="ECO:0000313" key="6">
    <source>
        <dbReference type="EMBL" id="OGG06417.1"/>
    </source>
</evidence>
<comment type="catalytic activity">
    <reaction evidence="4">
        <text>7-aminomethyl-7-carbaguanine + guanosine(34) in tRNA = 7-aminomethyl-7-carbaguanosine(34) in tRNA + guanine</text>
        <dbReference type="Rhea" id="RHEA:24104"/>
        <dbReference type="Rhea" id="RHEA-COMP:10341"/>
        <dbReference type="Rhea" id="RHEA-COMP:10342"/>
        <dbReference type="ChEBI" id="CHEBI:16235"/>
        <dbReference type="ChEBI" id="CHEBI:58703"/>
        <dbReference type="ChEBI" id="CHEBI:74269"/>
        <dbReference type="ChEBI" id="CHEBI:82833"/>
        <dbReference type="EC" id="2.4.2.29"/>
    </reaction>
</comment>
<proteinExistence type="inferred from homology"/>
<comment type="subunit">
    <text evidence="4">Homodimer. Within each dimer, one monomer is responsible for RNA recognition and catalysis, while the other monomer binds to the replacement base PreQ1.</text>
</comment>
<feature type="binding site" evidence="4">
    <location>
        <position position="358"/>
    </location>
    <ligand>
        <name>Zn(2+)</name>
        <dbReference type="ChEBI" id="CHEBI:29105"/>
    </ligand>
</feature>
<feature type="domain" description="tRNA-guanine(15) transglycosylase-like" evidence="5">
    <location>
        <begin position="16"/>
        <end position="388"/>
    </location>
</feature>
<feature type="binding site" evidence="4">
    <location>
        <begin position="94"/>
        <end position="98"/>
    </location>
    <ligand>
        <name>substrate</name>
    </ligand>
</feature>
<feature type="binding site" evidence="4">
    <location>
        <position position="329"/>
    </location>
    <ligand>
        <name>Zn(2+)</name>
        <dbReference type="ChEBI" id="CHEBI:29105"/>
    </ligand>
</feature>
<organism evidence="6 7">
    <name type="scientific">Candidatus Gottesmanbacteria bacterium RIFCSPHIGHO2_01_FULL_40_15</name>
    <dbReference type="NCBI Taxonomy" id="1798376"/>
    <lineage>
        <taxon>Bacteria</taxon>
        <taxon>Candidatus Gottesmaniibacteriota</taxon>
    </lineage>
</organism>
<feature type="binding site" evidence="4">
    <location>
        <position position="327"/>
    </location>
    <ligand>
        <name>Zn(2+)</name>
        <dbReference type="ChEBI" id="CHEBI:29105"/>
    </ligand>
</feature>
<feature type="region of interest" description="RNA binding; important for wobble base 34 recognition" evidence="4">
    <location>
        <begin position="288"/>
        <end position="292"/>
    </location>
</feature>
<keyword evidence="1 4" id="KW-0328">Glycosyltransferase</keyword>
<dbReference type="GO" id="GO:0046872">
    <property type="term" value="F:metal ion binding"/>
    <property type="evidence" value="ECO:0007669"/>
    <property type="project" value="UniProtKB-KW"/>
</dbReference>
<dbReference type="Pfam" id="PF01702">
    <property type="entry name" value="TGT"/>
    <property type="match status" value="1"/>
</dbReference>
<dbReference type="Proteomes" id="UP000177354">
    <property type="component" value="Unassembled WGS sequence"/>
</dbReference>
<dbReference type="PANTHER" id="PTHR46499:SF1">
    <property type="entry name" value="QUEUINE TRNA-RIBOSYLTRANSFERASE"/>
    <property type="match status" value="1"/>
</dbReference>
<comment type="similarity">
    <text evidence="4">Belongs to the queuine tRNA-ribosyltransferase family.</text>
</comment>
<feature type="region of interest" description="RNA binding" evidence="4">
    <location>
        <begin position="264"/>
        <end position="270"/>
    </location>
</feature>
<dbReference type="EC" id="2.4.2.29" evidence="4"/>
<feature type="binding site" evidence="4">
    <location>
        <position position="332"/>
    </location>
    <ligand>
        <name>Zn(2+)</name>
        <dbReference type="ChEBI" id="CHEBI:29105"/>
    </ligand>
</feature>
<dbReference type="InterPro" id="IPR002616">
    <property type="entry name" value="tRNA_ribo_trans-like"/>
</dbReference>
<evidence type="ECO:0000256" key="3">
    <source>
        <dbReference type="ARBA" id="ARBA00022694"/>
    </source>
</evidence>
<evidence type="ECO:0000259" key="5">
    <source>
        <dbReference type="Pfam" id="PF01702"/>
    </source>
</evidence>
<dbReference type="NCBIfam" id="TIGR00430">
    <property type="entry name" value="Q_tRNA_tgt"/>
    <property type="match status" value="1"/>
</dbReference>
<dbReference type="SUPFAM" id="SSF51713">
    <property type="entry name" value="tRNA-guanine transglycosylase"/>
    <property type="match status" value="1"/>
</dbReference>
<protein>
    <recommendedName>
        <fullName evidence="4">Queuine tRNA-ribosyltransferase</fullName>
        <ecNumber evidence="4">2.4.2.29</ecNumber>
    </recommendedName>
    <alternativeName>
        <fullName evidence="4">Guanine insertion enzyme</fullName>
    </alternativeName>
    <alternativeName>
        <fullName evidence="4">tRNA-guanine transglycosylase</fullName>
    </alternativeName>
</protein>
<sequence length="388" mass="44102">MSNLKFNIKFRDNKSSARAGEIHTSHGVIRTPAFVPVGTGAVVKSVTPEEIRAANLDVFFVNTYHMLFRPGVATVKKSGGLHKFMNWSGPVMTDSGGFQAFSLSEHGPRQNRIEKTLVKISDSGITFKSAWDGSRQFLGPVESIRAQLELGADILMAFDECTFYPIIREKAITAMERTHRWARICLDLLIKKRVTEQFLYGIVQGSVFKDLRQESAEFMSHLSFDGLAIGSVANSREPREKVFAVLDWTLPYLLPTEKPIHFLGIGEIEDIFISVGKGIDSLDCVTPTRLGRMGWIFDKNAGLKNKFRYDIIKSIYTGDKRPPVKNCSCYTCSNFSRSYLNHLFRSRELLSYRLATIHNLFFFGSLMNEIREAISENRFKRLTENWLR</sequence>
<feature type="active site" description="Proton acceptor" evidence="4">
    <location>
        <position position="94"/>
    </location>
</feature>
<evidence type="ECO:0000256" key="2">
    <source>
        <dbReference type="ARBA" id="ARBA00022679"/>
    </source>
</evidence>
<reference evidence="6 7" key="1">
    <citation type="journal article" date="2016" name="Nat. Commun.">
        <title>Thousands of microbial genomes shed light on interconnected biogeochemical processes in an aquifer system.</title>
        <authorList>
            <person name="Anantharaman K."/>
            <person name="Brown C.T."/>
            <person name="Hug L.A."/>
            <person name="Sharon I."/>
            <person name="Castelle C.J."/>
            <person name="Probst A.J."/>
            <person name="Thomas B.C."/>
            <person name="Singh A."/>
            <person name="Wilkins M.J."/>
            <person name="Karaoz U."/>
            <person name="Brodie E.L."/>
            <person name="Williams K.H."/>
            <person name="Hubbard S.S."/>
            <person name="Banfield J.F."/>
        </authorList>
    </citation>
    <scope>NUCLEOTIDE SEQUENCE [LARGE SCALE GENOMIC DNA]</scope>
</reference>
<keyword evidence="3 4" id="KW-0819">tRNA processing</keyword>
<dbReference type="UniPathway" id="UPA00392"/>
<dbReference type="EMBL" id="MFJF01000015">
    <property type="protein sequence ID" value="OGG06417.1"/>
    <property type="molecule type" value="Genomic_DNA"/>
</dbReference>
<evidence type="ECO:0000256" key="4">
    <source>
        <dbReference type="HAMAP-Rule" id="MF_00168"/>
    </source>
</evidence>
<comment type="cofactor">
    <cofactor evidence="4">
        <name>Zn(2+)</name>
        <dbReference type="ChEBI" id="CHEBI:29105"/>
    </cofactor>
    <text evidence="4">Binds 1 zinc ion per subunit.</text>
</comment>
<dbReference type="PANTHER" id="PTHR46499">
    <property type="entry name" value="QUEUINE TRNA-RIBOSYLTRANSFERASE"/>
    <property type="match status" value="1"/>
</dbReference>
<dbReference type="HAMAP" id="MF_00168">
    <property type="entry name" value="Q_tRNA_Tgt"/>
    <property type="match status" value="1"/>
</dbReference>
<keyword evidence="2 4" id="KW-0808">Transferase</keyword>
<comment type="function">
    <text evidence="4">Catalyzes the base-exchange of a guanine (G) residue with the queuine precursor 7-aminomethyl-7-deazaguanine (PreQ1) at position 34 (anticodon wobble position) in tRNAs with GU(N) anticodons (tRNA-Asp, -Asn, -His and -Tyr). Catalysis occurs through a double-displacement mechanism. The nucleophile active site attacks the C1' of nucleotide 34 to detach the guanine base from the RNA, forming a covalent enzyme-RNA intermediate. The proton acceptor active site deprotonates the incoming PreQ1, allowing a nucleophilic attack on the C1' of the ribose to form the product. After dissociation, two additional enzymatic reactions on the tRNA convert PreQ1 to queuine (Q), resulting in the hypermodified nucleoside queuosine (7-(((4,5-cis-dihydroxy-2-cyclopenten-1-yl)amino)methyl)-7-deazaguanosine).</text>
</comment>
<keyword evidence="4" id="KW-0671">Queuosine biosynthesis</keyword>
<keyword evidence="4" id="KW-0862">Zinc</keyword>
<dbReference type="InterPro" id="IPR004803">
    <property type="entry name" value="TGT"/>
</dbReference>
<name>A0A1F5Z2L4_9BACT</name>
<feature type="binding site" evidence="4">
    <location>
        <position position="204"/>
    </location>
    <ligand>
        <name>substrate</name>
    </ligand>
</feature>
<dbReference type="InterPro" id="IPR050076">
    <property type="entry name" value="ArchSynthase1/Queuine_TRR"/>
</dbReference>
<dbReference type="GO" id="GO:0008479">
    <property type="term" value="F:tRNA-guanosine(34) queuine transglycosylase activity"/>
    <property type="evidence" value="ECO:0007669"/>
    <property type="project" value="UniProtKB-UniRule"/>
</dbReference>
<gene>
    <name evidence="4" type="primary">tgt</name>
    <name evidence="6" type="ORF">A2777_05560</name>
</gene>
<evidence type="ECO:0000256" key="1">
    <source>
        <dbReference type="ARBA" id="ARBA00022676"/>
    </source>
</evidence>
<accession>A0A1F5Z2L4</accession>
<dbReference type="NCBIfam" id="TIGR00449">
    <property type="entry name" value="tgt_general"/>
    <property type="match status" value="1"/>
</dbReference>
<comment type="caution">
    <text evidence="4">Lacks conserved residue(s) required for the propagation of feature annotation.</text>
</comment>
<feature type="binding site" evidence="4">
    <location>
        <position position="159"/>
    </location>
    <ligand>
        <name>substrate</name>
    </ligand>
</feature>
<dbReference type="GO" id="GO:0005737">
    <property type="term" value="C:cytoplasm"/>
    <property type="evidence" value="ECO:0007669"/>
    <property type="project" value="TreeGrafter"/>
</dbReference>
<evidence type="ECO:0000313" key="7">
    <source>
        <dbReference type="Proteomes" id="UP000177354"/>
    </source>
</evidence>
<dbReference type="GO" id="GO:0008616">
    <property type="term" value="P:tRNA queuosine(34) biosynthetic process"/>
    <property type="evidence" value="ECO:0007669"/>
    <property type="project" value="UniProtKB-UniRule"/>
</dbReference>
<dbReference type="Gene3D" id="3.20.20.105">
    <property type="entry name" value="Queuine tRNA-ribosyltransferase-like"/>
    <property type="match status" value="1"/>
</dbReference>
<feature type="active site" description="Nucleophile" evidence="4">
    <location>
        <position position="283"/>
    </location>
</feature>
<dbReference type="InterPro" id="IPR036511">
    <property type="entry name" value="TGT-like_sf"/>
</dbReference>
<keyword evidence="4" id="KW-0479">Metal-binding</keyword>
<dbReference type="AlphaFoldDB" id="A0A1F5Z2L4"/>
<comment type="caution">
    <text evidence="6">The sequence shown here is derived from an EMBL/GenBank/DDBJ whole genome shotgun (WGS) entry which is preliminary data.</text>
</comment>
<comment type="pathway">
    <text evidence="4">tRNA modification; tRNA-queuosine biosynthesis.</text>
</comment>